<keyword evidence="7 15" id="KW-0028">Amino-acid biosynthesis</keyword>
<feature type="domain" description="Anthranilate synthase component I N-terminal" evidence="17">
    <location>
        <begin position="28"/>
        <end position="171"/>
    </location>
</feature>
<comment type="subunit">
    <text evidence="4 15">Heterotetramer consisting of two non-identical subunits: a beta subunit (TrpG) and a large alpha subunit (TrpE).</text>
</comment>
<dbReference type="Pfam" id="PF00425">
    <property type="entry name" value="Chorismate_bind"/>
    <property type="match status" value="1"/>
</dbReference>
<sequence>MYFPTRDEFRSKAREGNLIPVYKEILGDLETPVAAFRKISHGKYAFLLESVESGENVGRHSFLGSEPFLVFQSKAHSATIERSGREPETIAIGPGEDPLTVLESLLGGYRWVPVAGLPPFSGGAVGYLGYDLVRFFEDLPDRTEDDLNLPDAMMVFTDTCLIFDHVRHKIQVLSNALVDGDPDAAYDRAVEKIERLIERLRAAQPDPPTASAATEEVTVTSHFPRPAYEAAVRRIKEYIVAGDAFQVVLSQRVSRPLRADPFDVYRALRSLNPSPYMYYLSYGSTKIIGSSPERLVSERDGEVITRPIAGTRRRGANPEEDDRLIKDLLADEKELAEHIMLVDLGRNDIGRVCEYGTVEADQLMGIEKYSHYIHIVSNVRGRLRVGLDQFDVLRACFPAGTVSGAPKVRAMEIIEELEPTKRGPYAGVIGYFSFSGNMDTCITIRTIVVTDGIAHIQAGGGIVYDSVPEREYEEAAVIKPGPMLRAIEMPEAGLE</sequence>
<evidence type="ECO:0000256" key="15">
    <source>
        <dbReference type="RuleBase" id="RU364045"/>
    </source>
</evidence>
<protein>
    <recommendedName>
        <fullName evidence="6 15">Anthranilate synthase component 1</fullName>
        <ecNumber evidence="5 15">4.1.3.27</ecNumber>
    </recommendedName>
</protein>
<evidence type="ECO:0000256" key="3">
    <source>
        <dbReference type="ARBA" id="ARBA00009562"/>
    </source>
</evidence>
<keyword evidence="10 15" id="KW-0460">Magnesium</keyword>
<keyword evidence="12 15" id="KW-0456">Lyase</keyword>
<dbReference type="PANTHER" id="PTHR11236:SF48">
    <property type="entry name" value="ISOCHORISMATE SYNTHASE MENF"/>
    <property type="match status" value="1"/>
</dbReference>
<dbReference type="Proteomes" id="UP000052020">
    <property type="component" value="Unassembled WGS sequence"/>
</dbReference>
<evidence type="ECO:0000256" key="7">
    <source>
        <dbReference type="ARBA" id="ARBA00022605"/>
    </source>
</evidence>
<dbReference type="PRINTS" id="PR00095">
    <property type="entry name" value="ANTSNTHASEI"/>
</dbReference>
<evidence type="ECO:0000256" key="14">
    <source>
        <dbReference type="ARBA" id="ARBA00047683"/>
    </source>
</evidence>
<comment type="catalytic activity">
    <reaction evidence="14 15">
        <text>chorismate + L-glutamine = anthranilate + pyruvate + L-glutamate + H(+)</text>
        <dbReference type="Rhea" id="RHEA:21732"/>
        <dbReference type="ChEBI" id="CHEBI:15361"/>
        <dbReference type="ChEBI" id="CHEBI:15378"/>
        <dbReference type="ChEBI" id="CHEBI:16567"/>
        <dbReference type="ChEBI" id="CHEBI:29748"/>
        <dbReference type="ChEBI" id="CHEBI:29985"/>
        <dbReference type="ChEBI" id="CHEBI:58359"/>
        <dbReference type="EC" id="4.1.3.27"/>
    </reaction>
</comment>
<keyword evidence="8 15" id="KW-0479">Metal-binding</keyword>
<evidence type="ECO:0000259" key="16">
    <source>
        <dbReference type="Pfam" id="PF00425"/>
    </source>
</evidence>
<dbReference type="AlphaFoldDB" id="A0A0S7XNP4"/>
<comment type="function">
    <text evidence="13 15">Part of a heterotetrameric complex that catalyzes the two-step biosynthesis of anthranilate, an intermediate in the biosynthesis of L-tryptophan. In the first step, the glutamine-binding beta subunit (TrpG) of anthranilate synthase (AS) provides the glutamine amidotransferase activity which generates ammonia as a substrate that, along with chorismate, is used in the second step, catalyzed by the large alpha subunit of AS (TrpE) to produce anthranilate. In the absence of TrpG, TrpE can synthesize anthranilate directly from chorismate and high concentrations of ammonia.</text>
</comment>
<dbReference type="PANTHER" id="PTHR11236">
    <property type="entry name" value="AMINOBENZOATE/ANTHRANILATE SYNTHASE"/>
    <property type="match status" value="1"/>
</dbReference>
<evidence type="ECO:0000256" key="12">
    <source>
        <dbReference type="ARBA" id="ARBA00023239"/>
    </source>
</evidence>
<evidence type="ECO:0000256" key="6">
    <source>
        <dbReference type="ARBA" id="ARBA00020653"/>
    </source>
</evidence>
<dbReference type="NCBIfam" id="TIGR00564">
    <property type="entry name" value="trpE_most"/>
    <property type="match status" value="1"/>
</dbReference>
<dbReference type="PATRIC" id="fig|1704032.3.peg.256"/>
<dbReference type="InterPro" id="IPR019999">
    <property type="entry name" value="Anth_synth_I-like"/>
</dbReference>
<comment type="caution">
    <text evidence="18">The sequence shown here is derived from an EMBL/GenBank/DDBJ whole genome shotgun (WGS) entry which is preliminary data.</text>
</comment>
<accession>A0A0S7XNP4</accession>
<evidence type="ECO:0000256" key="10">
    <source>
        <dbReference type="ARBA" id="ARBA00022842"/>
    </source>
</evidence>
<evidence type="ECO:0000256" key="13">
    <source>
        <dbReference type="ARBA" id="ARBA00025634"/>
    </source>
</evidence>
<evidence type="ECO:0000256" key="5">
    <source>
        <dbReference type="ARBA" id="ARBA00012266"/>
    </source>
</evidence>
<dbReference type="Pfam" id="PF04715">
    <property type="entry name" value="Anth_synt_I_N"/>
    <property type="match status" value="1"/>
</dbReference>
<dbReference type="InterPro" id="IPR006805">
    <property type="entry name" value="Anth_synth_I_N"/>
</dbReference>
<dbReference type="GO" id="GO:0000162">
    <property type="term" value="P:L-tryptophan biosynthetic process"/>
    <property type="evidence" value="ECO:0007669"/>
    <property type="project" value="UniProtKB-UniPathway"/>
</dbReference>
<dbReference type="InterPro" id="IPR015890">
    <property type="entry name" value="Chorismate_C"/>
</dbReference>
<evidence type="ECO:0000256" key="4">
    <source>
        <dbReference type="ARBA" id="ARBA00011575"/>
    </source>
</evidence>
<keyword evidence="9 15" id="KW-0822">Tryptophan biosynthesis</keyword>
<dbReference type="EC" id="4.1.3.27" evidence="5 15"/>
<proteinExistence type="inferred from homology"/>
<dbReference type="Gene3D" id="3.60.120.10">
    <property type="entry name" value="Anthranilate synthase"/>
    <property type="match status" value="1"/>
</dbReference>
<dbReference type="EMBL" id="LIZY01000042">
    <property type="protein sequence ID" value="KPJ64110.1"/>
    <property type="molecule type" value="Genomic_DNA"/>
</dbReference>
<dbReference type="InterPro" id="IPR005801">
    <property type="entry name" value="ADC_synthase"/>
</dbReference>
<dbReference type="UniPathway" id="UPA00035">
    <property type="reaction ID" value="UER00040"/>
</dbReference>
<organism evidence="18 19">
    <name type="scientific">candidate division KD3-62 bacterium DG_56</name>
    <dbReference type="NCBI Taxonomy" id="1704032"/>
    <lineage>
        <taxon>Bacteria</taxon>
        <taxon>candidate division KD3-62</taxon>
    </lineage>
</organism>
<reference evidence="18 19" key="1">
    <citation type="journal article" date="2015" name="Microbiome">
        <title>Genomic resolution of linkages in carbon, nitrogen, and sulfur cycling among widespread estuary sediment bacteria.</title>
        <authorList>
            <person name="Baker B.J."/>
            <person name="Lazar C.S."/>
            <person name="Teske A.P."/>
            <person name="Dick G.J."/>
        </authorList>
    </citation>
    <scope>NUCLEOTIDE SEQUENCE [LARGE SCALE GENOMIC DNA]</scope>
    <source>
        <strain evidence="18">DG_56</strain>
    </source>
</reference>
<evidence type="ECO:0000256" key="2">
    <source>
        <dbReference type="ARBA" id="ARBA00004873"/>
    </source>
</evidence>
<evidence type="ECO:0000256" key="11">
    <source>
        <dbReference type="ARBA" id="ARBA00023141"/>
    </source>
</evidence>
<dbReference type="InterPro" id="IPR005256">
    <property type="entry name" value="Anth_synth_I_PabB"/>
</dbReference>
<keyword evidence="11 15" id="KW-0057">Aromatic amino acid biosynthesis</keyword>
<evidence type="ECO:0000256" key="8">
    <source>
        <dbReference type="ARBA" id="ARBA00022723"/>
    </source>
</evidence>
<evidence type="ECO:0000256" key="9">
    <source>
        <dbReference type="ARBA" id="ARBA00022822"/>
    </source>
</evidence>
<comment type="similarity">
    <text evidence="3 15">Belongs to the anthranilate synthase component I family.</text>
</comment>
<dbReference type="GO" id="GO:0046872">
    <property type="term" value="F:metal ion binding"/>
    <property type="evidence" value="ECO:0007669"/>
    <property type="project" value="UniProtKB-KW"/>
</dbReference>
<comment type="cofactor">
    <cofactor evidence="1 15">
        <name>Mg(2+)</name>
        <dbReference type="ChEBI" id="CHEBI:18420"/>
    </cofactor>
</comment>
<feature type="domain" description="Chorismate-utilising enzyme C-terminal" evidence="16">
    <location>
        <begin position="226"/>
        <end position="475"/>
    </location>
</feature>
<evidence type="ECO:0000313" key="19">
    <source>
        <dbReference type="Proteomes" id="UP000052020"/>
    </source>
</evidence>
<name>A0A0S7XNP4_9BACT</name>
<dbReference type="GO" id="GO:0004049">
    <property type="term" value="F:anthranilate synthase activity"/>
    <property type="evidence" value="ECO:0007669"/>
    <property type="project" value="UniProtKB-EC"/>
</dbReference>
<gene>
    <name evidence="15" type="primary">trpE</name>
    <name evidence="18" type="ORF">AMK68_02320</name>
</gene>
<evidence type="ECO:0000256" key="1">
    <source>
        <dbReference type="ARBA" id="ARBA00001946"/>
    </source>
</evidence>
<evidence type="ECO:0000259" key="17">
    <source>
        <dbReference type="Pfam" id="PF04715"/>
    </source>
</evidence>
<dbReference type="SUPFAM" id="SSF56322">
    <property type="entry name" value="ADC synthase"/>
    <property type="match status" value="1"/>
</dbReference>
<evidence type="ECO:0000313" key="18">
    <source>
        <dbReference type="EMBL" id="KPJ64110.1"/>
    </source>
</evidence>
<comment type="pathway">
    <text evidence="2 15">Amino-acid biosynthesis; L-tryptophan biosynthesis; L-tryptophan from chorismate: step 1/5.</text>
</comment>